<reference evidence="1" key="1">
    <citation type="submission" date="2021-12" db="EMBL/GenBank/DDBJ databases">
        <authorList>
            <person name="King R."/>
        </authorList>
    </citation>
    <scope>NUCLEOTIDE SEQUENCE</scope>
</reference>
<evidence type="ECO:0000313" key="1">
    <source>
        <dbReference type="EMBL" id="CAH0551087.1"/>
    </source>
</evidence>
<sequence length="381" mass="43315">VIKLEGNLCQAIIFKTIRGSIINESKRVLKQVSKSKLVKNEVRDNLLNLFNQFTEIVAFYYFSLNEQQRLEVKKLFTTLRDRVVRSYQVLRVDFKIPSSCVEAINLEIKGEEIEDDQQTNIEDTKDLEETKVKNMEMTKIDIFNFANKVLPNAFDGSPDKLQSVIDALTLLKSNAAGHEEDAVAYVKTRLIGKARDLITDDTLDVITTKLKTGIKTDSSQLVTAKLLSLKQKNKDAAGYAVEVEALSSSLKRAFISEGVPVGTAESYATNTTVETLSKNSNSERVKLVMEAGTFNNSQDAITKFVNVAQESSTATVLYTNNRGTYGRRGNKNSFRGKNPNYTFHYNLNRERNYRHNNYHQSNHQANYHDKPLFPFSRRKWK</sequence>
<dbReference type="AlphaFoldDB" id="A0A9P0FFI2"/>
<organism evidence="1 2">
    <name type="scientific">Brassicogethes aeneus</name>
    <name type="common">Rape pollen beetle</name>
    <name type="synonym">Meligethes aeneus</name>
    <dbReference type="NCBI Taxonomy" id="1431903"/>
    <lineage>
        <taxon>Eukaryota</taxon>
        <taxon>Metazoa</taxon>
        <taxon>Ecdysozoa</taxon>
        <taxon>Arthropoda</taxon>
        <taxon>Hexapoda</taxon>
        <taxon>Insecta</taxon>
        <taxon>Pterygota</taxon>
        <taxon>Neoptera</taxon>
        <taxon>Endopterygota</taxon>
        <taxon>Coleoptera</taxon>
        <taxon>Polyphaga</taxon>
        <taxon>Cucujiformia</taxon>
        <taxon>Nitidulidae</taxon>
        <taxon>Meligethinae</taxon>
        <taxon>Brassicogethes</taxon>
    </lineage>
</organism>
<gene>
    <name evidence="1" type="ORF">MELIAE_LOCUS3769</name>
</gene>
<keyword evidence="2" id="KW-1185">Reference proteome</keyword>
<dbReference type="Proteomes" id="UP001154078">
    <property type="component" value="Chromosome 2"/>
</dbReference>
<name>A0A9P0FFI2_BRAAE</name>
<accession>A0A9P0FFI2</accession>
<evidence type="ECO:0000313" key="2">
    <source>
        <dbReference type="Proteomes" id="UP001154078"/>
    </source>
</evidence>
<dbReference type="EMBL" id="OV121133">
    <property type="protein sequence ID" value="CAH0551087.1"/>
    <property type="molecule type" value="Genomic_DNA"/>
</dbReference>
<proteinExistence type="predicted"/>
<dbReference type="OrthoDB" id="6778421at2759"/>
<feature type="non-terminal residue" evidence="1">
    <location>
        <position position="1"/>
    </location>
</feature>
<protein>
    <submittedName>
        <fullName evidence="1">Uncharacterized protein</fullName>
    </submittedName>
</protein>